<organism evidence="3 6">
    <name type="scientific">Adineta ricciae</name>
    <name type="common">Rotifer</name>
    <dbReference type="NCBI Taxonomy" id="249248"/>
    <lineage>
        <taxon>Eukaryota</taxon>
        <taxon>Metazoa</taxon>
        <taxon>Spiralia</taxon>
        <taxon>Gnathifera</taxon>
        <taxon>Rotifera</taxon>
        <taxon>Eurotatoria</taxon>
        <taxon>Bdelloidea</taxon>
        <taxon>Adinetida</taxon>
        <taxon>Adinetidae</taxon>
        <taxon>Adineta</taxon>
    </lineage>
</organism>
<keyword evidence="5" id="KW-1185">Reference proteome</keyword>
<dbReference type="AlphaFoldDB" id="A0A815MIQ5"/>
<dbReference type="GO" id="GO:0017128">
    <property type="term" value="F:phospholipid scramblase activity"/>
    <property type="evidence" value="ECO:0007669"/>
    <property type="project" value="InterPro"/>
</dbReference>
<evidence type="ECO:0000256" key="2">
    <source>
        <dbReference type="RuleBase" id="RU363116"/>
    </source>
</evidence>
<evidence type="ECO:0000313" key="5">
    <source>
        <dbReference type="Proteomes" id="UP000663828"/>
    </source>
</evidence>
<evidence type="ECO:0000256" key="1">
    <source>
        <dbReference type="ARBA" id="ARBA00005350"/>
    </source>
</evidence>
<comment type="similarity">
    <text evidence="1 2">Belongs to the phospholipid scramblase family.</text>
</comment>
<dbReference type="OrthoDB" id="10041953at2759"/>
<keyword evidence="2" id="KW-0564">Palmitate</keyword>
<dbReference type="EMBL" id="CAJNOJ010000373">
    <property type="protein sequence ID" value="CAF1422120.1"/>
    <property type="molecule type" value="Genomic_DNA"/>
</dbReference>
<comment type="caution">
    <text evidence="3">The sequence shown here is derived from an EMBL/GenBank/DDBJ whole genome shotgun (WGS) entry which is preliminary data.</text>
</comment>
<dbReference type="Pfam" id="PF03803">
    <property type="entry name" value="Scramblase"/>
    <property type="match status" value="1"/>
</dbReference>
<dbReference type="PANTHER" id="PTHR23248">
    <property type="entry name" value="PHOSPHOLIPID SCRAMBLASE-RELATED"/>
    <property type="match status" value="1"/>
</dbReference>
<protein>
    <recommendedName>
        <fullName evidence="2">Phospholipid scramblase</fullName>
    </recommendedName>
</protein>
<name>A0A815MIQ5_ADIRI</name>
<sequence>MLISTSRRDDSYCKLKNSIKHNLVPTAVDVAAVRVESPPGRVISTVEREAHACNTTCVIKDANDQCTLTIMRPCCICNGNYSCDCKNRFIFRKADRSSETEAIKKQYVGSVHITAANPFVFPLNFSMNLDVRMKALVLDTLFLLAVTSIKHF</sequence>
<gene>
    <name evidence="3" type="ORF">EDS130_LOCUS37565</name>
    <name evidence="4" type="ORF">XAT740_LOCUS44030</name>
</gene>
<evidence type="ECO:0000313" key="4">
    <source>
        <dbReference type="EMBL" id="CAF1565862.1"/>
    </source>
</evidence>
<proteinExistence type="inferred from homology"/>
<dbReference type="InterPro" id="IPR005552">
    <property type="entry name" value="Scramblase"/>
</dbReference>
<comment type="cofactor">
    <cofactor evidence="2">
        <name>Ca(2+)</name>
        <dbReference type="ChEBI" id="CHEBI:29108"/>
    </cofactor>
</comment>
<keyword evidence="2" id="KW-0106">Calcium</keyword>
<dbReference type="PANTHER" id="PTHR23248:SF9">
    <property type="entry name" value="PHOSPHOLIPID SCRAMBLASE"/>
    <property type="match status" value="1"/>
</dbReference>
<dbReference type="EMBL" id="CAJNOR010005521">
    <property type="protein sequence ID" value="CAF1565862.1"/>
    <property type="molecule type" value="Genomic_DNA"/>
</dbReference>
<comment type="function">
    <text evidence="2">May mediate accelerated ATP-independent bidirectional transbilayer migration of phospholipids upon binding calcium ions that results in a loss of phospholipid asymmetry in the plasma membrane.</text>
</comment>
<keyword evidence="2" id="KW-0449">Lipoprotein</keyword>
<dbReference type="GO" id="GO:0005886">
    <property type="term" value="C:plasma membrane"/>
    <property type="evidence" value="ECO:0007669"/>
    <property type="project" value="TreeGrafter"/>
</dbReference>
<dbReference type="Proteomes" id="UP000663852">
    <property type="component" value="Unassembled WGS sequence"/>
</dbReference>
<evidence type="ECO:0000313" key="3">
    <source>
        <dbReference type="EMBL" id="CAF1422120.1"/>
    </source>
</evidence>
<evidence type="ECO:0000313" key="6">
    <source>
        <dbReference type="Proteomes" id="UP000663852"/>
    </source>
</evidence>
<dbReference type="Proteomes" id="UP000663828">
    <property type="component" value="Unassembled WGS sequence"/>
</dbReference>
<reference evidence="3" key="1">
    <citation type="submission" date="2021-02" db="EMBL/GenBank/DDBJ databases">
        <authorList>
            <person name="Nowell W R."/>
        </authorList>
    </citation>
    <scope>NUCLEOTIDE SEQUENCE</scope>
</reference>
<accession>A0A815MIQ5</accession>